<dbReference type="FunFam" id="3.90.1300.10:FF:000003">
    <property type="entry name" value="Amidase signature enzyme"/>
    <property type="match status" value="1"/>
</dbReference>
<evidence type="ECO:0000256" key="2">
    <source>
        <dbReference type="ARBA" id="ARBA00022801"/>
    </source>
</evidence>
<accession>A0A8S1KGI6</accession>
<dbReference type="PANTHER" id="PTHR45847">
    <property type="entry name" value="FATTY ACID AMIDE HYDROLASE"/>
    <property type="match status" value="1"/>
</dbReference>
<keyword evidence="3" id="KW-1133">Transmembrane helix</keyword>
<evidence type="ECO:0000259" key="4">
    <source>
        <dbReference type="Pfam" id="PF01425"/>
    </source>
</evidence>
<dbReference type="Pfam" id="PF01425">
    <property type="entry name" value="Amidase"/>
    <property type="match status" value="1"/>
</dbReference>
<protein>
    <recommendedName>
        <fullName evidence="4">Amidase domain-containing protein</fullName>
    </recommendedName>
</protein>
<keyword evidence="6" id="KW-1185">Reference proteome</keyword>
<evidence type="ECO:0000313" key="5">
    <source>
        <dbReference type="EMBL" id="CAD8053035.1"/>
    </source>
</evidence>
<dbReference type="InterPro" id="IPR052096">
    <property type="entry name" value="Endocannabinoid_amidase"/>
</dbReference>
<dbReference type="AlphaFoldDB" id="A0A8S1KGI6"/>
<keyword evidence="3" id="KW-0472">Membrane</keyword>
<proteinExistence type="inferred from homology"/>
<evidence type="ECO:0000256" key="1">
    <source>
        <dbReference type="ARBA" id="ARBA00009199"/>
    </source>
</evidence>
<evidence type="ECO:0000256" key="3">
    <source>
        <dbReference type="SAM" id="Phobius"/>
    </source>
</evidence>
<dbReference type="GO" id="GO:0004040">
    <property type="term" value="F:amidase activity"/>
    <property type="evidence" value="ECO:0007669"/>
    <property type="project" value="TreeGrafter"/>
</dbReference>
<dbReference type="GO" id="GO:0009062">
    <property type="term" value="P:fatty acid catabolic process"/>
    <property type="evidence" value="ECO:0007669"/>
    <property type="project" value="TreeGrafter"/>
</dbReference>
<dbReference type="PANTHER" id="PTHR45847:SF6">
    <property type="entry name" value="FATTY ACID AMIDE HYDROLASE"/>
    <property type="match status" value="1"/>
</dbReference>
<feature type="transmembrane region" description="Helical" evidence="3">
    <location>
        <begin position="16"/>
        <end position="34"/>
    </location>
</feature>
<dbReference type="PIRSF" id="PIRSF001221">
    <property type="entry name" value="Amidase_fungi"/>
    <property type="match status" value="1"/>
</dbReference>
<feature type="domain" description="Amidase" evidence="4">
    <location>
        <begin position="115"/>
        <end position="592"/>
    </location>
</feature>
<dbReference type="EMBL" id="CAJJDM010000017">
    <property type="protein sequence ID" value="CAD8053035.1"/>
    <property type="molecule type" value="Genomic_DNA"/>
</dbReference>
<keyword evidence="3" id="KW-0812">Transmembrane</keyword>
<name>A0A8S1KGI6_PARPR</name>
<comment type="caution">
    <text evidence="5">The sequence shown here is derived from an EMBL/GenBank/DDBJ whole genome shotgun (WGS) entry which is preliminary data.</text>
</comment>
<dbReference type="OMA" id="GMQPWKY"/>
<gene>
    <name evidence="5" type="ORF">PPRIM_AZ9-3.1.T0200125</name>
</gene>
<organism evidence="5 6">
    <name type="scientific">Paramecium primaurelia</name>
    <dbReference type="NCBI Taxonomy" id="5886"/>
    <lineage>
        <taxon>Eukaryota</taxon>
        <taxon>Sar</taxon>
        <taxon>Alveolata</taxon>
        <taxon>Ciliophora</taxon>
        <taxon>Intramacronucleata</taxon>
        <taxon>Oligohymenophorea</taxon>
        <taxon>Peniculida</taxon>
        <taxon>Parameciidae</taxon>
        <taxon>Paramecium</taxon>
    </lineage>
</organism>
<evidence type="ECO:0000313" key="6">
    <source>
        <dbReference type="Proteomes" id="UP000688137"/>
    </source>
</evidence>
<sequence length="612" mass="69207">MKFTLQNWFSNKEQKFLFSAVGIFALYGLTNFVSKYRIQRQYDKLCERKRNELKRSIQEFRQSYNLSTGLSAELEKEILNFTIADVKQILFEKKATVKQVLLVFINRTLSVATSDNLNLITDINFVEALQEAEKQDQEISQDPQIIYKYDLFGIPVSVKDTYIHKGFDNTYGLASRLFKPATYDGIQVSLIKKARGIIFVRSNLPQLAMTFESINRIFGRSLNPWNKDRAVGGSSGGEAALQAARCSVIGIGSDIGGSIRIPAAFCGIYGIKPGIGRQTEVGEGIIEKAASGMINIRPSKGPLGRSVDDITVMLRVLFNSKNYSELPCSIQDPYWQPQDLDFTQNANKEKLKIGYIEQFNDLLPPNCMKRAVKEACQALISKGHEIVQINLEKELEHELAVAFPRLVAAEGGFKSFEDNLQGEKIIEEYELMERGTKIPIFLQTYILAPLLKLFGQKTLYVMSKQTHGLDVYQFLVNSGKQKRMNFQFLQYLKLNQIDAVIVPGFGCPAVKHGASKVLPLAALYTWIWNTVDVPAGSMPITRVQEGDDLKIQGKERTIDLVYIMMNQNMQNAQGLPVNVQVISYPNHEEMVLRVMKEIEGVVKFNEKHPYPY</sequence>
<comment type="similarity">
    <text evidence="1">Belongs to the amidase family.</text>
</comment>
<reference evidence="5" key="1">
    <citation type="submission" date="2021-01" db="EMBL/GenBank/DDBJ databases">
        <authorList>
            <consortium name="Genoscope - CEA"/>
            <person name="William W."/>
        </authorList>
    </citation>
    <scope>NUCLEOTIDE SEQUENCE</scope>
</reference>
<dbReference type="Proteomes" id="UP000688137">
    <property type="component" value="Unassembled WGS sequence"/>
</dbReference>
<dbReference type="InterPro" id="IPR023631">
    <property type="entry name" value="Amidase_dom"/>
</dbReference>
<keyword evidence="2" id="KW-0378">Hydrolase</keyword>
<dbReference type="GO" id="GO:0017064">
    <property type="term" value="F:fatty acid amide hydrolase activity"/>
    <property type="evidence" value="ECO:0007669"/>
    <property type="project" value="TreeGrafter"/>
</dbReference>